<dbReference type="Gene3D" id="3.30.9.10">
    <property type="entry name" value="D-Amino Acid Oxidase, subunit A, domain 2"/>
    <property type="match status" value="1"/>
</dbReference>
<proteinExistence type="predicted"/>
<organism evidence="5 6">
    <name type="scientific">Saccharothrix tamanrassetensis</name>
    <dbReference type="NCBI Taxonomy" id="1051531"/>
    <lineage>
        <taxon>Bacteria</taxon>
        <taxon>Bacillati</taxon>
        <taxon>Actinomycetota</taxon>
        <taxon>Actinomycetes</taxon>
        <taxon>Pseudonocardiales</taxon>
        <taxon>Pseudonocardiaceae</taxon>
        <taxon>Saccharothrix</taxon>
    </lineage>
</organism>
<evidence type="ECO:0000313" key="5">
    <source>
        <dbReference type="EMBL" id="MBB5959611.1"/>
    </source>
</evidence>
<evidence type="ECO:0000313" key="6">
    <source>
        <dbReference type="Proteomes" id="UP000547510"/>
    </source>
</evidence>
<comment type="caution">
    <text evidence="5">The sequence shown here is derived from an EMBL/GenBank/DDBJ whole genome shotgun (WGS) entry which is preliminary data.</text>
</comment>
<reference evidence="5 6" key="1">
    <citation type="submission" date="2020-08" db="EMBL/GenBank/DDBJ databases">
        <title>Genomic Encyclopedia of Type Strains, Phase III (KMG-III): the genomes of soil and plant-associated and newly described type strains.</title>
        <authorList>
            <person name="Whitman W."/>
        </authorList>
    </citation>
    <scope>NUCLEOTIDE SEQUENCE [LARGE SCALE GENOMIC DNA]</scope>
    <source>
        <strain evidence="5 6">CECT 8640</strain>
    </source>
</reference>
<dbReference type="Pfam" id="PF01494">
    <property type="entry name" value="FAD_binding_3"/>
    <property type="match status" value="1"/>
</dbReference>
<gene>
    <name evidence="5" type="ORF">FHS29_006232</name>
</gene>
<evidence type="ECO:0000256" key="3">
    <source>
        <dbReference type="ARBA" id="ARBA00022827"/>
    </source>
</evidence>
<evidence type="ECO:0000256" key="1">
    <source>
        <dbReference type="ARBA" id="ARBA00001974"/>
    </source>
</evidence>
<dbReference type="RefSeq" id="WP_221456864.1">
    <property type="nucleotide sequence ID" value="NZ_JACHJN010000011.1"/>
</dbReference>
<dbReference type="PANTHER" id="PTHR43004">
    <property type="entry name" value="TRK SYSTEM POTASSIUM UPTAKE PROTEIN"/>
    <property type="match status" value="1"/>
</dbReference>
<comment type="cofactor">
    <cofactor evidence="1">
        <name>FAD</name>
        <dbReference type="ChEBI" id="CHEBI:57692"/>
    </cofactor>
</comment>
<dbReference type="Gene3D" id="3.50.50.60">
    <property type="entry name" value="FAD/NAD(P)-binding domain"/>
    <property type="match status" value="1"/>
</dbReference>
<dbReference type="Pfam" id="PF21274">
    <property type="entry name" value="Rng_hyd_C"/>
    <property type="match status" value="1"/>
</dbReference>
<keyword evidence="3" id="KW-0274">FAD</keyword>
<dbReference type="PANTHER" id="PTHR43004:SF19">
    <property type="entry name" value="BINDING MONOOXYGENASE, PUTATIVE (JCVI)-RELATED"/>
    <property type="match status" value="1"/>
</dbReference>
<name>A0A841CPL1_9PSEU</name>
<dbReference type="Proteomes" id="UP000547510">
    <property type="component" value="Unassembled WGS sequence"/>
</dbReference>
<dbReference type="GO" id="GO:0071949">
    <property type="term" value="F:FAD binding"/>
    <property type="evidence" value="ECO:0007669"/>
    <property type="project" value="InterPro"/>
</dbReference>
<keyword evidence="6" id="KW-1185">Reference proteome</keyword>
<evidence type="ECO:0000256" key="2">
    <source>
        <dbReference type="ARBA" id="ARBA00022630"/>
    </source>
</evidence>
<evidence type="ECO:0000259" key="4">
    <source>
        <dbReference type="Pfam" id="PF01494"/>
    </source>
</evidence>
<dbReference type="InterPro" id="IPR036188">
    <property type="entry name" value="FAD/NAD-bd_sf"/>
</dbReference>
<dbReference type="GO" id="GO:0016709">
    <property type="term" value="F:oxidoreductase activity, acting on paired donors, with incorporation or reduction of molecular oxygen, NAD(P)H as one donor, and incorporation of one atom of oxygen"/>
    <property type="evidence" value="ECO:0007669"/>
    <property type="project" value="UniProtKB-ARBA"/>
</dbReference>
<protein>
    <submittedName>
        <fullName evidence="5">2-polyprenyl-6-methoxyphenol hydroxylase-like FAD-dependent oxidoreductase</fullName>
    </submittedName>
</protein>
<feature type="domain" description="FAD-binding" evidence="4">
    <location>
        <begin position="8"/>
        <end position="362"/>
    </location>
</feature>
<dbReference type="Gene3D" id="3.40.30.120">
    <property type="match status" value="1"/>
</dbReference>
<dbReference type="InterPro" id="IPR002938">
    <property type="entry name" value="FAD-bd"/>
</dbReference>
<dbReference type="PRINTS" id="PR00420">
    <property type="entry name" value="RNGMNOXGNASE"/>
</dbReference>
<dbReference type="AlphaFoldDB" id="A0A841CPL1"/>
<keyword evidence="2" id="KW-0285">Flavoprotein</keyword>
<dbReference type="InterPro" id="IPR050641">
    <property type="entry name" value="RIFMO-like"/>
</dbReference>
<dbReference type="SUPFAM" id="SSF51905">
    <property type="entry name" value="FAD/NAD(P)-binding domain"/>
    <property type="match status" value="1"/>
</dbReference>
<accession>A0A841CPL1</accession>
<sequence length="537" mass="57120">MTGGLMREVPVLVVGGALTGLSAAVFLGVHGVPSLVLERRDDILAHPRLRGLLPRAVEVYRQAGLERAILDRCPTATPRELVSVSARTLAEEHRPLSEVTAGEPTDARSPCAFAPIAQDELEHLLVDRARSLGARVLFGVELVALAQDADWVTARVRSRCGAEDTVRARYAIAADGASSGVRRALGIASRGPGTLFRMATMHVRADLSPALRGRRIGMAYLGEPAPGTTLGPLDDSGEHWFFGTARPDRCDADPAAWVRAATGLPDLDVELLEQVPGSGTKVFTFPIGARLARDYGRGRVFLAGDAAHLMPPTGGLGGLTAVEDAHNLAWKLALVLRGAAGPRLAATYEAERRPVAERATAQALARARVTWRLPDLDTEPAADIDSLVFGNRYTSTAVPGSTGSTPVPPFPAGTPGTRAPHVYVDSDDDTGLSTLDLYGTDPVLLVGSAGDRWATAVHRAAGLLDVAVEVYHLDPDVAEQHNLGPRGALLVRPDGYCAWYARDVDGDPDRVAEDVLRALLDRDPHGSPFPQRLHQQA</sequence>
<dbReference type="EMBL" id="JACHJN010000011">
    <property type="protein sequence ID" value="MBB5959611.1"/>
    <property type="molecule type" value="Genomic_DNA"/>
</dbReference>